<dbReference type="EMBL" id="KN847318">
    <property type="protein sequence ID" value="KIW58066.1"/>
    <property type="molecule type" value="Genomic_DNA"/>
</dbReference>
<feature type="domain" description="Major facilitator superfamily (MFS) profile" evidence="6">
    <location>
        <begin position="57"/>
        <end position="502"/>
    </location>
</feature>
<evidence type="ECO:0000256" key="1">
    <source>
        <dbReference type="ARBA" id="ARBA00004141"/>
    </source>
</evidence>
<accession>A0A0D2C029</accession>
<feature type="transmembrane region" description="Helical" evidence="5">
    <location>
        <begin position="294"/>
        <end position="317"/>
    </location>
</feature>
<dbReference type="GeneID" id="25324524"/>
<dbReference type="RefSeq" id="XP_013318650.1">
    <property type="nucleotide sequence ID" value="XM_013463196.1"/>
</dbReference>
<dbReference type="OrthoDB" id="2533084at2759"/>
<feature type="transmembrane region" description="Helical" evidence="5">
    <location>
        <begin position="55"/>
        <end position="73"/>
    </location>
</feature>
<dbReference type="InterPro" id="IPR011701">
    <property type="entry name" value="MFS"/>
</dbReference>
<dbReference type="HOGENOM" id="CLU_008455_13_8_1"/>
<feature type="transmembrane region" description="Helical" evidence="5">
    <location>
        <begin position="407"/>
        <end position="429"/>
    </location>
</feature>
<gene>
    <name evidence="7" type="ORF">PV05_02616</name>
</gene>
<feature type="transmembrane region" description="Helical" evidence="5">
    <location>
        <begin position="474"/>
        <end position="495"/>
    </location>
</feature>
<keyword evidence="8" id="KW-1185">Reference proteome</keyword>
<feature type="transmembrane region" description="Helical" evidence="5">
    <location>
        <begin position="152"/>
        <end position="178"/>
    </location>
</feature>
<keyword evidence="3 5" id="KW-1133">Transmembrane helix</keyword>
<keyword evidence="2 5" id="KW-0812">Transmembrane</keyword>
<feature type="transmembrane region" description="Helical" evidence="5">
    <location>
        <begin position="337"/>
        <end position="358"/>
    </location>
</feature>
<dbReference type="Proteomes" id="UP000054342">
    <property type="component" value="Unassembled WGS sequence"/>
</dbReference>
<sequence length="529" mass="57719">MEEAKMNKEVVAAEYADSDQHIHQQAAKTRNGITLVPQPSDDPQDPLNWSKGRKLFTLFMVSFAGFAGMLQAVGNVSSVFQQGALYGKTPVEITYSVSAATAGLCAGPLFWAPAAQKLGRTGCIFWAMIATAVCTIWAAVCTSPGSYESFVISRLFGCLFGSAATCLGASFITDLFFLHQRGKCFSFYNVMILLGTLAGPTFSGFVVGNGASWTIEYWYNVGLELFVVLLVFFCMEETGFSRPGKAQYPKRSTTFLGRAMDAYLFRKPSVPIGRSAGDIGKLALMPFRIGLHPVGILGGLFIMVVFGWSVGVNNLLAVFLQSPVEEGGYGFSPNQNAYFTFSAWLGCISGNLYGLFFADKLPLWICKRAGGIWRPEYRLHALWIPSLIGLSIGLGCFGAALQYHLHYMVAALGNFLLNFSSNVAVPVIVNYEVECFTKYPVEAATIMNFYRTIFGIAIPFFIDPWEAAVGTGWVFGMMAFFSIGAFMLIITLMLAGHTIRHKVRSSIMSTEEGAKIIGADATRLDVEAH</sequence>
<feature type="transmembrane region" description="Helical" evidence="5">
    <location>
        <begin position="93"/>
        <end position="111"/>
    </location>
</feature>
<dbReference type="InterPro" id="IPR036259">
    <property type="entry name" value="MFS_trans_sf"/>
</dbReference>
<dbReference type="PROSITE" id="PS50850">
    <property type="entry name" value="MFS"/>
    <property type="match status" value="1"/>
</dbReference>
<dbReference type="Gene3D" id="1.20.1250.20">
    <property type="entry name" value="MFS general substrate transporter like domains"/>
    <property type="match status" value="1"/>
</dbReference>
<evidence type="ECO:0000256" key="3">
    <source>
        <dbReference type="ARBA" id="ARBA00022989"/>
    </source>
</evidence>
<evidence type="ECO:0000313" key="8">
    <source>
        <dbReference type="Proteomes" id="UP000054342"/>
    </source>
</evidence>
<dbReference type="PANTHER" id="PTHR23502:SF22">
    <property type="entry name" value="MAJOR FACILITATOR SUPERFAMILY (MFS) PROFILE DOMAIN-CONTAINING PROTEIN"/>
    <property type="match status" value="1"/>
</dbReference>
<feature type="transmembrane region" description="Helical" evidence="5">
    <location>
        <begin position="123"/>
        <end position="140"/>
    </location>
</feature>
<proteinExistence type="predicted"/>
<feature type="transmembrane region" description="Helical" evidence="5">
    <location>
        <begin position="379"/>
        <end position="401"/>
    </location>
</feature>
<name>A0A0D2C029_9EURO</name>
<dbReference type="STRING" id="348802.A0A0D2C029"/>
<dbReference type="Pfam" id="PF07690">
    <property type="entry name" value="MFS_1"/>
    <property type="match status" value="1"/>
</dbReference>
<dbReference type="GO" id="GO:0022857">
    <property type="term" value="F:transmembrane transporter activity"/>
    <property type="evidence" value="ECO:0007669"/>
    <property type="project" value="InterPro"/>
</dbReference>
<evidence type="ECO:0000256" key="4">
    <source>
        <dbReference type="ARBA" id="ARBA00023136"/>
    </source>
</evidence>
<evidence type="ECO:0000256" key="5">
    <source>
        <dbReference type="SAM" id="Phobius"/>
    </source>
</evidence>
<evidence type="ECO:0000256" key="2">
    <source>
        <dbReference type="ARBA" id="ARBA00022692"/>
    </source>
</evidence>
<protein>
    <recommendedName>
        <fullName evidence="6">Major facilitator superfamily (MFS) profile domain-containing protein</fullName>
    </recommendedName>
</protein>
<dbReference type="GO" id="GO:0005886">
    <property type="term" value="C:plasma membrane"/>
    <property type="evidence" value="ECO:0007669"/>
    <property type="project" value="TreeGrafter"/>
</dbReference>
<dbReference type="SUPFAM" id="SSF103473">
    <property type="entry name" value="MFS general substrate transporter"/>
    <property type="match status" value="1"/>
</dbReference>
<reference evidence="7 8" key="1">
    <citation type="submission" date="2015-01" db="EMBL/GenBank/DDBJ databases">
        <title>The Genome Sequence of Exophiala xenobiotica CBS118157.</title>
        <authorList>
            <consortium name="The Broad Institute Genomics Platform"/>
            <person name="Cuomo C."/>
            <person name="de Hoog S."/>
            <person name="Gorbushina A."/>
            <person name="Stielow B."/>
            <person name="Teixiera M."/>
            <person name="Abouelleil A."/>
            <person name="Chapman S.B."/>
            <person name="Priest M."/>
            <person name="Young S.K."/>
            <person name="Wortman J."/>
            <person name="Nusbaum C."/>
            <person name="Birren B."/>
        </authorList>
    </citation>
    <scope>NUCLEOTIDE SEQUENCE [LARGE SCALE GENOMIC DNA]</scope>
    <source>
        <strain evidence="7 8">CBS 118157</strain>
    </source>
</reference>
<feature type="transmembrane region" description="Helical" evidence="5">
    <location>
        <begin position="190"/>
        <end position="211"/>
    </location>
</feature>
<feature type="transmembrane region" description="Helical" evidence="5">
    <location>
        <begin position="217"/>
        <end position="235"/>
    </location>
</feature>
<comment type="subcellular location">
    <subcellularLocation>
        <location evidence="1">Membrane</location>
        <topology evidence="1">Multi-pass membrane protein</topology>
    </subcellularLocation>
</comment>
<dbReference type="AlphaFoldDB" id="A0A0D2C029"/>
<evidence type="ECO:0000313" key="7">
    <source>
        <dbReference type="EMBL" id="KIW58066.1"/>
    </source>
</evidence>
<keyword evidence="4 5" id="KW-0472">Membrane</keyword>
<evidence type="ECO:0000259" key="6">
    <source>
        <dbReference type="PROSITE" id="PS50850"/>
    </source>
</evidence>
<dbReference type="PANTHER" id="PTHR23502">
    <property type="entry name" value="MAJOR FACILITATOR SUPERFAMILY"/>
    <property type="match status" value="1"/>
</dbReference>
<organism evidence="7 8">
    <name type="scientific">Exophiala xenobiotica</name>
    <dbReference type="NCBI Taxonomy" id="348802"/>
    <lineage>
        <taxon>Eukaryota</taxon>
        <taxon>Fungi</taxon>
        <taxon>Dikarya</taxon>
        <taxon>Ascomycota</taxon>
        <taxon>Pezizomycotina</taxon>
        <taxon>Eurotiomycetes</taxon>
        <taxon>Chaetothyriomycetidae</taxon>
        <taxon>Chaetothyriales</taxon>
        <taxon>Herpotrichiellaceae</taxon>
        <taxon>Exophiala</taxon>
    </lineage>
</organism>
<dbReference type="InterPro" id="IPR020846">
    <property type="entry name" value="MFS_dom"/>
</dbReference>
<feature type="transmembrane region" description="Helical" evidence="5">
    <location>
        <begin position="441"/>
        <end position="462"/>
    </location>
</feature>